<feature type="compositionally biased region" description="Polar residues" evidence="1">
    <location>
        <begin position="629"/>
        <end position="641"/>
    </location>
</feature>
<proteinExistence type="predicted"/>
<feature type="compositionally biased region" description="Basic and acidic residues" evidence="1">
    <location>
        <begin position="1"/>
        <end position="16"/>
    </location>
</feature>
<dbReference type="OrthoDB" id="5318480at2759"/>
<gene>
    <name evidence="2" type="ORF">H072_102</name>
</gene>
<keyword evidence="3" id="KW-1185">Reference proteome</keyword>
<name>S8C2K9_DACHA</name>
<organism evidence="2 3">
    <name type="scientific">Dactylellina haptotyla (strain CBS 200.50)</name>
    <name type="common">Nematode-trapping fungus</name>
    <name type="synonym">Monacrosporium haptotylum</name>
    <dbReference type="NCBI Taxonomy" id="1284197"/>
    <lineage>
        <taxon>Eukaryota</taxon>
        <taxon>Fungi</taxon>
        <taxon>Dikarya</taxon>
        <taxon>Ascomycota</taxon>
        <taxon>Pezizomycotina</taxon>
        <taxon>Orbiliomycetes</taxon>
        <taxon>Orbiliales</taxon>
        <taxon>Orbiliaceae</taxon>
        <taxon>Dactylellina</taxon>
    </lineage>
</organism>
<feature type="compositionally biased region" description="Polar residues" evidence="1">
    <location>
        <begin position="397"/>
        <end position="407"/>
    </location>
</feature>
<dbReference type="AlphaFoldDB" id="S8C2K9"/>
<accession>S8C2K9</accession>
<dbReference type="EMBL" id="AQGS01000002">
    <property type="protein sequence ID" value="EPS45918.1"/>
    <property type="molecule type" value="Genomic_DNA"/>
</dbReference>
<feature type="region of interest" description="Disordered" evidence="1">
    <location>
        <begin position="397"/>
        <end position="472"/>
    </location>
</feature>
<feature type="region of interest" description="Disordered" evidence="1">
    <location>
        <begin position="1"/>
        <end position="37"/>
    </location>
</feature>
<reference evidence="2 3" key="1">
    <citation type="journal article" date="2013" name="PLoS Genet.">
        <title>Genomic mechanisms accounting for the adaptation to parasitism in nematode-trapping fungi.</title>
        <authorList>
            <person name="Meerupati T."/>
            <person name="Andersson K.M."/>
            <person name="Friman E."/>
            <person name="Kumar D."/>
            <person name="Tunlid A."/>
            <person name="Ahren D."/>
        </authorList>
    </citation>
    <scope>NUCLEOTIDE SEQUENCE [LARGE SCALE GENOMIC DNA]</scope>
    <source>
        <strain evidence="2 3">CBS 200.50</strain>
    </source>
</reference>
<evidence type="ECO:0000313" key="3">
    <source>
        <dbReference type="Proteomes" id="UP000015100"/>
    </source>
</evidence>
<dbReference type="Proteomes" id="UP000015100">
    <property type="component" value="Unassembled WGS sequence"/>
</dbReference>
<feature type="region of interest" description="Disordered" evidence="1">
    <location>
        <begin position="629"/>
        <end position="665"/>
    </location>
</feature>
<sequence>MNTTEGRPHPNRRDIGTEGEEQDENRPISGPIQVGPPNILDIRFAWEGKYGSKQNLLDEHPSTASIVSKPATPWRSFQANSDLKPNDNRPGSAPGNLYPRDSSAYRHLDKARRRIFSGSSVSLVQNQRGTSNSDSTPLISLPTSLPSLLSLPACKELQTIPSIIYNLITKPPLEDVMAQQTAFVYMDKDAVLSVLATIDYVHPVMTDLYLHTQLSLNPGATRSCEEISVSDFIDRFTNPSLDLILTNKLEGYWWSIECSLPNGVIIIHSLARSMYSHVYIFKFSPVTGVFSNMVPQDISEMRAYVQGHQDGENLFPKLELATPYPLSSKQRLRTQLGGGSSLASRSMSNLANLLPASVTKKISRTSLPSQIHDFGTALSDSVLNGLKNTVLPSLITWSNSTPTQPSAVESIESKPPSPVKQADENAFPRSRRPHFLPRRSSYLKHPLQKLRHSHDSSSSIASLTPSPTREATPTITTPAIVLTTPEHETRILKLRDTVPRTYPLSRTRSLLQSMTNLSLTSSKRFDTPTFIFWKDVYEHLCFRTDIQPDVERINLELDTNMNQQLASELSRFLAIITEMYAKEADGVQLDFIKMKVPMATKRSGNVEIRKLYGVRELLEARKRDSFSTAPESTVDKIQNPQYDEEFLSSGSQSRNSLALTDDEPTEEEIKLQGQHLANRLKHDQKMKLGLKVSEVEFSSIIMSQDAYIIEAVLAGWFLNASQWIKQNDLGWKDAVFDRQARK</sequence>
<comment type="caution">
    <text evidence="2">The sequence shown here is derived from an EMBL/GenBank/DDBJ whole genome shotgun (WGS) entry which is preliminary data.</text>
</comment>
<dbReference type="HOGENOM" id="CLU_399563_0_0_1"/>
<reference evidence="3" key="2">
    <citation type="submission" date="2013-04" db="EMBL/GenBank/DDBJ databases">
        <title>Genomic mechanisms accounting for the adaptation to parasitism in nematode-trapping fungi.</title>
        <authorList>
            <person name="Ahren D.G."/>
        </authorList>
    </citation>
    <scope>NUCLEOTIDE SEQUENCE [LARGE SCALE GENOMIC DNA]</scope>
    <source>
        <strain evidence="3">CBS 200.50</strain>
    </source>
</reference>
<feature type="compositionally biased region" description="Low complexity" evidence="1">
    <location>
        <begin position="456"/>
        <end position="468"/>
    </location>
</feature>
<evidence type="ECO:0000256" key="1">
    <source>
        <dbReference type="SAM" id="MobiDB-lite"/>
    </source>
</evidence>
<dbReference type="OMA" id="IIIHSLA"/>
<evidence type="ECO:0000313" key="2">
    <source>
        <dbReference type="EMBL" id="EPS45918.1"/>
    </source>
</evidence>
<protein>
    <submittedName>
        <fullName evidence="2">Uncharacterized protein</fullName>
    </submittedName>
</protein>
<feature type="compositionally biased region" description="Polar residues" evidence="1">
    <location>
        <begin position="648"/>
        <end position="658"/>
    </location>
</feature>
<feature type="region of interest" description="Disordered" evidence="1">
    <location>
        <begin position="64"/>
        <end position="102"/>
    </location>
</feature>